<dbReference type="EC" id="2.3.1.191" evidence="7"/>
<dbReference type="PROSITE" id="PS00101">
    <property type="entry name" value="HEXAPEP_TRANSFERASES"/>
    <property type="match status" value="3"/>
</dbReference>
<dbReference type="InterPro" id="IPR001451">
    <property type="entry name" value="Hexapep"/>
</dbReference>
<keyword evidence="1" id="KW-0444">Lipid biosynthesis</keyword>
<evidence type="ECO:0000256" key="6">
    <source>
        <dbReference type="ARBA" id="ARBA00023315"/>
    </source>
</evidence>
<accession>A0A419EZH5</accession>
<dbReference type="GO" id="GO:0016410">
    <property type="term" value="F:N-acyltransferase activity"/>
    <property type="evidence" value="ECO:0007669"/>
    <property type="project" value="InterPro"/>
</dbReference>
<dbReference type="PANTHER" id="PTHR43378:SF2">
    <property type="entry name" value="UDP-3-O-ACYLGLUCOSAMINE N-ACYLTRANSFERASE 1, MITOCHONDRIAL-RELATED"/>
    <property type="match status" value="1"/>
</dbReference>
<keyword evidence="4" id="KW-0677">Repeat</keyword>
<reference evidence="7 8" key="1">
    <citation type="journal article" date="2017" name="ISME J.">
        <title>Energy and carbon metabolisms in a deep terrestrial subsurface fluid microbial community.</title>
        <authorList>
            <person name="Momper L."/>
            <person name="Jungbluth S.P."/>
            <person name="Lee M.D."/>
            <person name="Amend J.P."/>
        </authorList>
    </citation>
    <scope>NUCLEOTIDE SEQUENCE [LARGE SCALE GENOMIC DNA]</scope>
    <source>
        <strain evidence="7">SURF_17</strain>
    </source>
</reference>
<evidence type="ECO:0000256" key="4">
    <source>
        <dbReference type="ARBA" id="ARBA00022737"/>
    </source>
</evidence>
<dbReference type="CDD" id="cd03352">
    <property type="entry name" value="LbH_LpxD"/>
    <property type="match status" value="1"/>
</dbReference>
<dbReference type="InterPro" id="IPR018357">
    <property type="entry name" value="Hexapep_transf_CS"/>
</dbReference>
<organism evidence="7 8">
    <name type="scientific">Candidatus Abyssobacteria bacterium SURF_17</name>
    <dbReference type="NCBI Taxonomy" id="2093361"/>
    <lineage>
        <taxon>Bacteria</taxon>
        <taxon>Pseudomonadati</taxon>
        <taxon>Candidatus Hydrogenedentota</taxon>
        <taxon>Candidatus Abyssobacteria</taxon>
    </lineage>
</organism>
<dbReference type="Pfam" id="PF14602">
    <property type="entry name" value="Hexapep_2"/>
    <property type="match status" value="1"/>
</dbReference>
<keyword evidence="5" id="KW-0443">Lipid metabolism</keyword>
<dbReference type="Pfam" id="PF00132">
    <property type="entry name" value="Hexapep"/>
    <property type="match status" value="1"/>
</dbReference>
<dbReference type="GO" id="GO:0016020">
    <property type="term" value="C:membrane"/>
    <property type="evidence" value="ECO:0007669"/>
    <property type="project" value="GOC"/>
</dbReference>
<sequence>MLGSPVTTVAKYPPHRSVAETSRNGFVHPTAVVGKGVKIGKHVRIGAFAVIDEEAELGDDVEIGAHVSIGPLARIGTATVVHPHVAVREHVRIGRNVVINSGTVIGSDGFGFRNGSGVNHKIPQLGIVEIEDDVWIGSNVTIDRATVGATRIRRGARIDNLVQIGHNVEVGENTVVRPQVGIAGSTTIGADSYIGQQVGIINHIAIGRNVTIHPLSGITKGVTDGEHVMGAPAKPIELEKSLQELLGELPCIMKEFQDLRRRLGA</sequence>
<dbReference type="Gene3D" id="2.160.10.10">
    <property type="entry name" value="Hexapeptide repeat proteins"/>
    <property type="match status" value="1"/>
</dbReference>
<protein>
    <submittedName>
        <fullName evidence="7">UDP-3-O-(3-hydroxymyristoyl)glucosamine N-acyltransferase</fullName>
        <ecNumber evidence="7">2.3.1.191</ecNumber>
    </submittedName>
</protein>
<comment type="caution">
    <text evidence="7">The sequence shown here is derived from an EMBL/GenBank/DDBJ whole genome shotgun (WGS) entry which is preliminary data.</text>
</comment>
<dbReference type="AlphaFoldDB" id="A0A419EZH5"/>
<keyword evidence="2" id="KW-0441">Lipid A biosynthesis</keyword>
<name>A0A419EZH5_9BACT</name>
<evidence type="ECO:0000313" key="8">
    <source>
        <dbReference type="Proteomes" id="UP000285961"/>
    </source>
</evidence>
<dbReference type="GO" id="GO:0103118">
    <property type="term" value="F:UDP-3-O-[(3R)-3-hydroxyacyl]-glucosamine N-acyltransferase activity"/>
    <property type="evidence" value="ECO:0007669"/>
    <property type="project" value="UniProtKB-EC"/>
</dbReference>
<keyword evidence="6 7" id="KW-0012">Acyltransferase</keyword>
<gene>
    <name evidence="7" type="ORF">C4532_08975</name>
</gene>
<dbReference type="InterPro" id="IPR007691">
    <property type="entry name" value="LpxD"/>
</dbReference>
<keyword evidence="3 7" id="KW-0808">Transferase</keyword>
<evidence type="ECO:0000256" key="5">
    <source>
        <dbReference type="ARBA" id="ARBA00023098"/>
    </source>
</evidence>
<dbReference type="EMBL" id="QZKI01000065">
    <property type="protein sequence ID" value="RJP70801.1"/>
    <property type="molecule type" value="Genomic_DNA"/>
</dbReference>
<dbReference type="InterPro" id="IPR011004">
    <property type="entry name" value="Trimer_LpxA-like_sf"/>
</dbReference>
<dbReference type="NCBIfam" id="NF002060">
    <property type="entry name" value="PRK00892.1"/>
    <property type="match status" value="1"/>
</dbReference>
<dbReference type="PANTHER" id="PTHR43378">
    <property type="entry name" value="UDP-3-O-ACYLGLUCOSAMINE N-ACYLTRANSFERASE"/>
    <property type="match status" value="1"/>
</dbReference>
<evidence type="ECO:0000256" key="1">
    <source>
        <dbReference type="ARBA" id="ARBA00022516"/>
    </source>
</evidence>
<dbReference type="GO" id="GO:0009245">
    <property type="term" value="P:lipid A biosynthetic process"/>
    <property type="evidence" value="ECO:0007669"/>
    <property type="project" value="UniProtKB-KW"/>
</dbReference>
<proteinExistence type="predicted"/>
<dbReference type="SUPFAM" id="SSF51161">
    <property type="entry name" value="Trimeric LpxA-like enzymes"/>
    <property type="match status" value="1"/>
</dbReference>
<evidence type="ECO:0000256" key="3">
    <source>
        <dbReference type="ARBA" id="ARBA00022679"/>
    </source>
</evidence>
<dbReference type="Proteomes" id="UP000285961">
    <property type="component" value="Unassembled WGS sequence"/>
</dbReference>
<evidence type="ECO:0000313" key="7">
    <source>
        <dbReference type="EMBL" id="RJP70801.1"/>
    </source>
</evidence>
<evidence type="ECO:0000256" key="2">
    <source>
        <dbReference type="ARBA" id="ARBA00022556"/>
    </source>
</evidence>